<dbReference type="Gene3D" id="3.20.80.10">
    <property type="entry name" value="Regulatory factor, effector binding domain"/>
    <property type="match status" value="1"/>
</dbReference>
<dbReference type="SUPFAM" id="SSF46689">
    <property type="entry name" value="Homeodomain-like"/>
    <property type="match status" value="2"/>
</dbReference>
<dbReference type="SMART" id="SM00342">
    <property type="entry name" value="HTH_ARAC"/>
    <property type="match status" value="1"/>
</dbReference>
<dbReference type="PROSITE" id="PS00041">
    <property type="entry name" value="HTH_ARAC_FAMILY_1"/>
    <property type="match status" value="1"/>
</dbReference>
<dbReference type="InterPro" id="IPR050959">
    <property type="entry name" value="MarA-like"/>
</dbReference>
<keyword evidence="1" id="KW-0805">Transcription regulation</keyword>
<dbReference type="GO" id="GO:0003700">
    <property type="term" value="F:DNA-binding transcription factor activity"/>
    <property type="evidence" value="ECO:0007669"/>
    <property type="project" value="InterPro"/>
</dbReference>
<keyword evidence="2" id="KW-0238">DNA-binding</keyword>
<keyword evidence="6" id="KW-1185">Reference proteome</keyword>
<dbReference type="Pfam" id="PF06445">
    <property type="entry name" value="GyrI-like"/>
    <property type="match status" value="1"/>
</dbReference>
<dbReference type="RefSeq" id="WP_185143528.1">
    <property type="nucleotide sequence ID" value="NZ_JACJVP010000024.1"/>
</dbReference>
<dbReference type="PRINTS" id="PR00032">
    <property type="entry name" value="HTHARAC"/>
</dbReference>
<keyword evidence="3" id="KW-0804">Transcription</keyword>
<dbReference type="GO" id="GO:0043565">
    <property type="term" value="F:sequence-specific DNA binding"/>
    <property type="evidence" value="ECO:0007669"/>
    <property type="project" value="InterPro"/>
</dbReference>
<protein>
    <submittedName>
        <fullName evidence="5">GyrI-like domain-containing protein</fullName>
    </submittedName>
</protein>
<dbReference type="PROSITE" id="PS01124">
    <property type="entry name" value="HTH_ARAC_FAMILY_2"/>
    <property type="match status" value="1"/>
</dbReference>
<dbReference type="InterPro" id="IPR011256">
    <property type="entry name" value="Reg_factor_effector_dom_sf"/>
</dbReference>
<evidence type="ECO:0000313" key="5">
    <source>
        <dbReference type="EMBL" id="MBB6672060.1"/>
    </source>
</evidence>
<evidence type="ECO:0000313" key="6">
    <source>
        <dbReference type="Proteomes" id="UP000547209"/>
    </source>
</evidence>
<dbReference type="SUPFAM" id="SSF55136">
    <property type="entry name" value="Probable bacterial effector-binding domain"/>
    <property type="match status" value="1"/>
</dbReference>
<evidence type="ECO:0000256" key="1">
    <source>
        <dbReference type="ARBA" id="ARBA00023015"/>
    </source>
</evidence>
<dbReference type="Pfam" id="PF12833">
    <property type="entry name" value="HTH_18"/>
    <property type="match status" value="1"/>
</dbReference>
<proteinExistence type="predicted"/>
<evidence type="ECO:0000256" key="2">
    <source>
        <dbReference type="ARBA" id="ARBA00023125"/>
    </source>
</evidence>
<gene>
    <name evidence="5" type="ORF">H7C19_15380</name>
</gene>
<dbReference type="InterPro" id="IPR010499">
    <property type="entry name" value="AraC_E-bd"/>
</dbReference>
<dbReference type="Gene3D" id="1.10.10.60">
    <property type="entry name" value="Homeodomain-like"/>
    <property type="match status" value="2"/>
</dbReference>
<evidence type="ECO:0000259" key="4">
    <source>
        <dbReference type="PROSITE" id="PS01124"/>
    </source>
</evidence>
<dbReference type="PANTHER" id="PTHR47504">
    <property type="entry name" value="RIGHT ORIGIN-BINDING PROTEIN"/>
    <property type="match status" value="1"/>
</dbReference>
<dbReference type="SMART" id="SM00871">
    <property type="entry name" value="AraC_E_bind"/>
    <property type="match status" value="1"/>
</dbReference>
<dbReference type="PANTHER" id="PTHR47504:SF5">
    <property type="entry name" value="RIGHT ORIGIN-BINDING PROTEIN"/>
    <property type="match status" value="1"/>
</dbReference>
<dbReference type="InterPro" id="IPR020449">
    <property type="entry name" value="Tscrpt_reg_AraC-type_HTH"/>
</dbReference>
<dbReference type="InterPro" id="IPR018062">
    <property type="entry name" value="HTH_AraC-typ_CS"/>
</dbReference>
<dbReference type="InterPro" id="IPR029442">
    <property type="entry name" value="GyrI-like"/>
</dbReference>
<feature type="domain" description="HTH araC/xylS-type" evidence="4">
    <location>
        <begin position="10"/>
        <end position="108"/>
    </location>
</feature>
<dbReference type="Proteomes" id="UP000547209">
    <property type="component" value="Unassembled WGS sequence"/>
</dbReference>
<dbReference type="EMBL" id="JACJVP010000024">
    <property type="protein sequence ID" value="MBB6672060.1"/>
    <property type="molecule type" value="Genomic_DNA"/>
</dbReference>
<name>A0A7X0RTE2_9BACL</name>
<evidence type="ECO:0000256" key="3">
    <source>
        <dbReference type="ARBA" id="ARBA00023163"/>
    </source>
</evidence>
<reference evidence="5 6" key="1">
    <citation type="submission" date="2020-08" db="EMBL/GenBank/DDBJ databases">
        <title>Cohnella phylogeny.</title>
        <authorList>
            <person name="Dunlap C."/>
        </authorList>
    </citation>
    <scope>NUCLEOTIDE SEQUENCE [LARGE SCALE GENOMIC DNA]</scope>
    <source>
        <strain evidence="5 6">DSM 28246</strain>
    </source>
</reference>
<dbReference type="AlphaFoldDB" id="A0A7X0RTE2"/>
<sequence>MRLDWLKRMMDALDLMEGSMEERLDIEEIAKAAYVSPFHFQRMFFMLTGMTIAEYMRKRRLTLAAQEIASSSVKVIDAALKYGYDSPESFAKAFRKIHGVSPSEARQPGVSLKAYPRISFHLSLKGDKDMDYRIVEKEGFEVVGKSIRLKDGEQPRIAELWAASNQDGTAARLSAFGDGDLLYGVCLDMQPGEGDFTYMVAGRIDASREHVAADAADGLERASIPAATWAIFPSVGPLPGAIQSVFSRIYQEWFPATGYEHAGGPEMEVYPSGDTTAEHYRCEIWVPVVKK</sequence>
<dbReference type="InterPro" id="IPR009057">
    <property type="entry name" value="Homeodomain-like_sf"/>
</dbReference>
<comment type="caution">
    <text evidence="5">The sequence shown here is derived from an EMBL/GenBank/DDBJ whole genome shotgun (WGS) entry which is preliminary data.</text>
</comment>
<organism evidence="5 6">
    <name type="scientific">Cohnella nanjingensis</name>
    <dbReference type="NCBI Taxonomy" id="1387779"/>
    <lineage>
        <taxon>Bacteria</taxon>
        <taxon>Bacillati</taxon>
        <taxon>Bacillota</taxon>
        <taxon>Bacilli</taxon>
        <taxon>Bacillales</taxon>
        <taxon>Paenibacillaceae</taxon>
        <taxon>Cohnella</taxon>
    </lineage>
</organism>
<accession>A0A7X0RTE2</accession>
<dbReference type="InterPro" id="IPR018060">
    <property type="entry name" value="HTH_AraC"/>
</dbReference>